<organism evidence="2 3">
    <name type="scientific">Succiniclasticum ruminis DSM 9236</name>
    <dbReference type="NCBI Taxonomy" id="1123323"/>
    <lineage>
        <taxon>Bacteria</taxon>
        <taxon>Bacillati</taxon>
        <taxon>Bacillota</taxon>
        <taxon>Negativicutes</taxon>
        <taxon>Acidaminococcales</taxon>
        <taxon>Acidaminococcaceae</taxon>
        <taxon>Succiniclasticum</taxon>
    </lineage>
</organism>
<evidence type="ECO:0008006" key="4">
    <source>
        <dbReference type="Google" id="ProtNLM"/>
    </source>
</evidence>
<name>A0A1I2D8U8_9FIRM</name>
<evidence type="ECO:0000256" key="1">
    <source>
        <dbReference type="SAM" id="Phobius"/>
    </source>
</evidence>
<dbReference type="RefSeq" id="WP_177206003.1">
    <property type="nucleotide sequence ID" value="NZ_FONL01000018.1"/>
</dbReference>
<dbReference type="AlphaFoldDB" id="A0A1I2D8U8"/>
<dbReference type="Pfam" id="PF04306">
    <property type="entry name" value="DUF456"/>
    <property type="match status" value="1"/>
</dbReference>
<feature type="transmembrane region" description="Helical" evidence="1">
    <location>
        <begin position="93"/>
        <end position="112"/>
    </location>
</feature>
<keyword evidence="1" id="KW-0472">Membrane</keyword>
<dbReference type="Proteomes" id="UP000198896">
    <property type="component" value="Unassembled WGS sequence"/>
</dbReference>
<reference evidence="2 3" key="1">
    <citation type="submission" date="2016-10" db="EMBL/GenBank/DDBJ databases">
        <authorList>
            <person name="de Groot N.N."/>
        </authorList>
    </citation>
    <scope>NUCLEOTIDE SEQUENCE [LARGE SCALE GENOMIC DNA]</scope>
    <source>
        <strain evidence="2 3">DSM 9236</strain>
    </source>
</reference>
<protein>
    <recommendedName>
        <fullName evidence="4">DUF456 domain-containing protein</fullName>
    </recommendedName>
</protein>
<dbReference type="EMBL" id="FONL01000018">
    <property type="protein sequence ID" value="SFE76956.1"/>
    <property type="molecule type" value="Genomic_DNA"/>
</dbReference>
<feature type="transmembrane region" description="Helical" evidence="1">
    <location>
        <begin position="15"/>
        <end position="35"/>
    </location>
</feature>
<gene>
    <name evidence="2" type="ORF">SAMN05216245_1185</name>
</gene>
<proteinExistence type="predicted"/>
<sequence length="184" mass="20091">MEQVLAGFSGMADSYMLEWLAAVCLILVAVAMALFDLPGNTLMAGCCLGFAFYDPSKYFDIRIISAVILIYALGEIWEFVLSFFGIKRQVKDISWWGVFLIGCGTFAGTILGTTVFPVLGSVIGGAIGAFAMAYLYEYLRSHDMQHAGALAWQAAKMQFVAMLGKLVATFALAILLARQIFFYA</sequence>
<feature type="transmembrane region" description="Helical" evidence="1">
    <location>
        <begin position="118"/>
        <end position="139"/>
    </location>
</feature>
<accession>A0A1I2D8U8</accession>
<keyword evidence="1" id="KW-1133">Transmembrane helix</keyword>
<dbReference type="STRING" id="1123323.SAMN05216245_1185"/>
<feature type="transmembrane region" description="Helical" evidence="1">
    <location>
        <begin position="63"/>
        <end position="86"/>
    </location>
</feature>
<keyword evidence="1" id="KW-0812">Transmembrane</keyword>
<feature type="transmembrane region" description="Helical" evidence="1">
    <location>
        <begin position="159"/>
        <end position="181"/>
    </location>
</feature>
<keyword evidence="3" id="KW-1185">Reference proteome</keyword>
<evidence type="ECO:0000313" key="2">
    <source>
        <dbReference type="EMBL" id="SFE76956.1"/>
    </source>
</evidence>
<evidence type="ECO:0000313" key="3">
    <source>
        <dbReference type="Proteomes" id="UP000198896"/>
    </source>
</evidence>
<dbReference type="InterPro" id="IPR007403">
    <property type="entry name" value="DUF456"/>
</dbReference>